<protein>
    <submittedName>
        <fullName evidence="2">Uncharacterized protein</fullName>
    </submittedName>
</protein>
<accession>A0A645H3B2</accession>
<dbReference type="AlphaFoldDB" id="A0A645H3B2"/>
<dbReference type="EMBL" id="VSSQ01086070">
    <property type="protein sequence ID" value="MPN33525.1"/>
    <property type="molecule type" value="Genomic_DNA"/>
</dbReference>
<comment type="caution">
    <text evidence="2">The sequence shown here is derived from an EMBL/GenBank/DDBJ whole genome shotgun (WGS) entry which is preliminary data.</text>
</comment>
<proteinExistence type="predicted"/>
<name>A0A645H3B2_9ZZZZ</name>
<gene>
    <name evidence="2" type="ORF">SDC9_181013</name>
</gene>
<sequence length="115" mass="12694">MGKETSVVWIDGIWLIDYANARTLNVGDKPGEFTLKQIVSGVDASNLGSLVFENTSVPDNASVSDNASVTDDVHSSDSPAFTSPQKEQVKFIDKNIGSPTSWYWNFWRPIQIKSK</sequence>
<evidence type="ECO:0000313" key="2">
    <source>
        <dbReference type="EMBL" id="MPN33525.1"/>
    </source>
</evidence>
<feature type="region of interest" description="Disordered" evidence="1">
    <location>
        <begin position="61"/>
        <end position="84"/>
    </location>
</feature>
<organism evidence="2">
    <name type="scientific">bioreactor metagenome</name>
    <dbReference type="NCBI Taxonomy" id="1076179"/>
    <lineage>
        <taxon>unclassified sequences</taxon>
        <taxon>metagenomes</taxon>
        <taxon>ecological metagenomes</taxon>
    </lineage>
</organism>
<evidence type="ECO:0000256" key="1">
    <source>
        <dbReference type="SAM" id="MobiDB-lite"/>
    </source>
</evidence>
<reference evidence="2" key="1">
    <citation type="submission" date="2019-08" db="EMBL/GenBank/DDBJ databases">
        <authorList>
            <person name="Kucharzyk K."/>
            <person name="Murdoch R.W."/>
            <person name="Higgins S."/>
            <person name="Loffler F."/>
        </authorList>
    </citation>
    <scope>NUCLEOTIDE SEQUENCE</scope>
</reference>